<evidence type="ECO:0000313" key="4">
    <source>
        <dbReference type="Proteomes" id="UP001152795"/>
    </source>
</evidence>
<evidence type="ECO:0000256" key="2">
    <source>
        <dbReference type="RuleBase" id="RU361272"/>
    </source>
</evidence>
<dbReference type="PANTHER" id="PTHR10351">
    <property type="entry name" value="TRANSCRIPTION FACTOR BTF3 FAMILY MEMBER"/>
    <property type="match status" value="1"/>
</dbReference>
<comment type="similarity">
    <text evidence="1 2">Belongs to the NAC-beta family.</text>
</comment>
<dbReference type="EMBL" id="CACRXK020015391">
    <property type="protein sequence ID" value="CAB4028308.1"/>
    <property type="molecule type" value="Genomic_DNA"/>
</dbReference>
<gene>
    <name evidence="3" type="ORF">PACLA_8A048909</name>
</gene>
<dbReference type="AlphaFoldDB" id="A0A7D9JEU1"/>
<dbReference type="Gene3D" id="2.20.70.30">
    <property type="entry name" value="Nascent polypeptide-associated complex domain"/>
    <property type="match status" value="1"/>
</dbReference>
<dbReference type="OrthoDB" id="8033832at2759"/>
<accession>A0A7D9JEU1</accession>
<dbReference type="PROSITE" id="PS51151">
    <property type="entry name" value="NAC_AB"/>
    <property type="match status" value="1"/>
</dbReference>
<feature type="non-terminal residue" evidence="3">
    <location>
        <position position="50"/>
    </location>
</feature>
<reference evidence="3" key="1">
    <citation type="submission" date="2020-04" db="EMBL/GenBank/DDBJ databases">
        <authorList>
            <person name="Alioto T."/>
            <person name="Alioto T."/>
            <person name="Gomez Garrido J."/>
        </authorList>
    </citation>
    <scope>NUCLEOTIDE SEQUENCE</scope>
    <source>
        <strain evidence="3">A484AB</strain>
    </source>
</reference>
<comment type="caution">
    <text evidence="3">The sequence shown here is derived from an EMBL/GenBank/DDBJ whole genome shotgun (WGS) entry which is preliminary data.</text>
</comment>
<dbReference type="SMART" id="SM01407">
    <property type="entry name" value="NAC"/>
    <property type="match status" value="1"/>
</dbReference>
<organism evidence="3 4">
    <name type="scientific">Paramuricea clavata</name>
    <name type="common">Red gorgonian</name>
    <name type="synonym">Violescent sea-whip</name>
    <dbReference type="NCBI Taxonomy" id="317549"/>
    <lineage>
        <taxon>Eukaryota</taxon>
        <taxon>Metazoa</taxon>
        <taxon>Cnidaria</taxon>
        <taxon>Anthozoa</taxon>
        <taxon>Octocorallia</taxon>
        <taxon>Malacalcyonacea</taxon>
        <taxon>Plexauridae</taxon>
        <taxon>Paramuricea</taxon>
    </lineage>
</organism>
<dbReference type="Proteomes" id="UP001152795">
    <property type="component" value="Unassembled WGS sequence"/>
</dbReference>
<protein>
    <recommendedName>
        <fullName evidence="2">Transcription factor BTF3</fullName>
    </recommendedName>
</protein>
<dbReference type="InterPro" id="IPR039370">
    <property type="entry name" value="BTF3"/>
</dbReference>
<name>A0A7D9JEU1_PARCT</name>
<feature type="non-terminal residue" evidence="3">
    <location>
        <position position="1"/>
    </location>
</feature>
<evidence type="ECO:0000313" key="3">
    <source>
        <dbReference type="EMBL" id="CAB4028308.1"/>
    </source>
</evidence>
<dbReference type="InterPro" id="IPR038187">
    <property type="entry name" value="NAC_A/B_dom_sf"/>
</dbReference>
<proteinExistence type="inferred from homology"/>
<dbReference type="InterPro" id="IPR002715">
    <property type="entry name" value="Nas_poly-pep-assoc_cplx_dom"/>
</dbReference>
<keyword evidence="4" id="KW-1185">Reference proteome</keyword>
<dbReference type="Pfam" id="PF01849">
    <property type="entry name" value="NAC"/>
    <property type="match status" value="1"/>
</dbReference>
<evidence type="ECO:0000256" key="1">
    <source>
        <dbReference type="ARBA" id="ARBA00005296"/>
    </source>
</evidence>
<sequence>KKKVVHKTATTDDKRLQTSLKKLAVNTIPGIEEVNMIKDDGNVIHFLNPK</sequence>